<evidence type="ECO:0000256" key="5">
    <source>
        <dbReference type="ARBA" id="ARBA00022723"/>
    </source>
</evidence>
<evidence type="ECO:0000256" key="6">
    <source>
        <dbReference type="ARBA" id="ARBA00022801"/>
    </source>
</evidence>
<dbReference type="GO" id="GO:0004518">
    <property type="term" value="F:nuclease activity"/>
    <property type="evidence" value="ECO:0007669"/>
    <property type="project" value="UniProtKB-KW"/>
</dbReference>
<evidence type="ECO:0000313" key="10">
    <source>
        <dbReference type="Proteomes" id="UP000198287"/>
    </source>
</evidence>
<gene>
    <name evidence="9" type="ORF">Fcan01_11107</name>
</gene>
<comment type="cofactor">
    <cofactor evidence="1">
        <name>a divalent metal cation</name>
        <dbReference type="ChEBI" id="CHEBI:60240"/>
    </cofactor>
</comment>
<sequence length="390" mass="44782">MPVKTSKQELLEFLELLGCSEIFFIDDVQNALEVSETMAFFKASRYIEDRNPVPKSFDWLEKVLPQLDEKRFRAQLRVNKSAFLDLLRIIKGSIPESNYQEPLELQLAVALNQFGTYGNGSSSENIAAKFGLSHGSVNNYTNRIIEGLLAISNDWIRWPNESERRRIGDEMFQNGLPKCVGFVDGSHVPFFKAPIEEKETYWSRKKEYSIQFQIICDPNRIIRHFYTGYPGSVHDAKVFGACDIAKNPRNFFSPGEYIIGDSAYPKSETLIVPYKRRQGQLTQTQRAFNKYISSHRIAVEHTIGLLKGRFQSLKQIRIQIDRDGHIKCCRWIKACIVLHNILMRKDPWTELDEMVMEADDEQDDANLELGNAATAEAKRTALCEIILAMK</sequence>
<dbReference type="Proteomes" id="UP000198287">
    <property type="component" value="Unassembled WGS sequence"/>
</dbReference>
<protein>
    <submittedName>
        <fullName evidence="9">Putative nuclease HARBI1</fullName>
    </submittedName>
</protein>
<dbReference type="GO" id="GO:0046872">
    <property type="term" value="F:metal ion binding"/>
    <property type="evidence" value="ECO:0007669"/>
    <property type="project" value="UniProtKB-KW"/>
</dbReference>
<dbReference type="GO" id="GO:0016787">
    <property type="term" value="F:hydrolase activity"/>
    <property type="evidence" value="ECO:0007669"/>
    <property type="project" value="UniProtKB-KW"/>
</dbReference>
<dbReference type="OrthoDB" id="6609348at2759"/>
<evidence type="ECO:0000259" key="8">
    <source>
        <dbReference type="Pfam" id="PF13359"/>
    </source>
</evidence>
<dbReference type="InterPro" id="IPR045249">
    <property type="entry name" value="HARBI1-like"/>
</dbReference>
<comment type="subcellular location">
    <subcellularLocation>
        <location evidence="2">Nucleus</location>
    </subcellularLocation>
</comment>
<dbReference type="AlphaFoldDB" id="A0A226E7P1"/>
<name>A0A226E7P1_FOLCA</name>
<accession>A0A226E7P1</accession>
<evidence type="ECO:0000256" key="3">
    <source>
        <dbReference type="ARBA" id="ARBA00006958"/>
    </source>
</evidence>
<comment type="caution">
    <text evidence="9">The sequence shown here is derived from an EMBL/GenBank/DDBJ whole genome shotgun (WGS) entry which is preliminary data.</text>
</comment>
<evidence type="ECO:0000256" key="7">
    <source>
        <dbReference type="ARBA" id="ARBA00023242"/>
    </source>
</evidence>
<proteinExistence type="inferred from homology"/>
<dbReference type="InterPro" id="IPR027806">
    <property type="entry name" value="HARBI1_dom"/>
</dbReference>
<feature type="domain" description="DDE Tnp4" evidence="8">
    <location>
        <begin position="183"/>
        <end position="340"/>
    </location>
</feature>
<dbReference type="Pfam" id="PF13359">
    <property type="entry name" value="DDE_Tnp_4"/>
    <property type="match status" value="1"/>
</dbReference>
<organism evidence="9 10">
    <name type="scientific">Folsomia candida</name>
    <name type="common">Springtail</name>
    <dbReference type="NCBI Taxonomy" id="158441"/>
    <lineage>
        <taxon>Eukaryota</taxon>
        <taxon>Metazoa</taxon>
        <taxon>Ecdysozoa</taxon>
        <taxon>Arthropoda</taxon>
        <taxon>Hexapoda</taxon>
        <taxon>Collembola</taxon>
        <taxon>Entomobryomorpha</taxon>
        <taxon>Isotomoidea</taxon>
        <taxon>Isotomidae</taxon>
        <taxon>Proisotominae</taxon>
        <taxon>Folsomia</taxon>
    </lineage>
</organism>
<keyword evidence="5" id="KW-0479">Metal-binding</keyword>
<keyword evidence="6" id="KW-0378">Hydrolase</keyword>
<keyword evidence="10" id="KW-1185">Reference proteome</keyword>
<dbReference type="OMA" id="AISNDWI"/>
<dbReference type="GO" id="GO:0005634">
    <property type="term" value="C:nucleus"/>
    <property type="evidence" value="ECO:0007669"/>
    <property type="project" value="UniProtKB-SubCell"/>
</dbReference>
<dbReference type="EMBL" id="LNIX01000005">
    <property type="protein sequence ID" value="OXA53469.1"/>
    <property type="molecule type" value="Genomic_DNA"/>
</dbReference>
<reference evidence="9 10" key="1">
    <citation type="submission" date="2015-12" db="EMBL/GenBank/DDBJ databases">
        <title>The genome of Folsomia candida.</title>
        <authorList>
            <person name="Faddeeva A."/>
            <person name="Derks M.F."/>
            <person name="Anvar Y."/>
            <person name="Smit S."/>
            <person name="Van Straalen N."/>
            <person name="Roelofs D."/>
        </authorList>
    </citation>
    <scope>NUCLEOTIDE SEQUENCE [LARGE SCALE GENOMIC DNA]</scope>
    <source>
        <strain evidence="9 10">VU population</strain>
        <tissue evidence="9">Whole body</tissue>
    </source>
</reference>
<dbReference type="PANTHER" id="PTHR22930">
    <property type="match status" value="1"/>
</dbReference>
<keyword evidence="7" id="KW-0539">Nucleus</keyword>
<evidence type="ECO:0000256" key="1">
    <source>
        <dbReference type="ARBA" id="ARBA00001968"/>
    </source>
</evidence>
<keyword evidence="4" id="KW-0540">Nuclease</keyword>
<dbReference type="PANTHER" id="PTHR22930:SF85">
    <property type="entry name" value="GH03217P-RELATED"/>
    <property type="match status" value="1"/>
</dbReference>
<evidence type="ECO:0000256" key="2">
    <source>
        <dbReference type="ARBA" id="ARBA00004123"/>
    </source>
</evidence>
<evidence type="ECO:0000256" key="4">
    <source>
        <dbReference type="ARBA" id="ARBA00022722"/>
    </source>
</evidence>
<comment type="similarity">
    <text evidence="3">Belongs to the HARBI1 family.</text>
</comment>
<evidence type="ECO:0000313" key="9">
    <source>
        <dbReference type="EMBL" id="OXA53469.1"/>
    </source>
</evidence>